<dbReference type="Proteomes" id="UP000076408">
    <property type="component" value="Unassembled WGS sequence"/>
</dbReference>
<dbReference type="SUPFAM" id="SSF54913">
    <property type="entry name" value="GlnB-like"/>
    <property type="match status" value="1"/>
</dbReference>
<protein>
    <submittedName>
        <fullName evidence="2">Uncharacterized protein</fullName>
    </submittedName>
</protein>
<evidence type="ECO:0000313" key="2">
    <source>
        <dbReference type="EnsemblMetazoa" id="ASTEI01148-PA"/>
    </source>
</evidence>
<dbReference type="STRING" id="30069.A0A182XY62"/>
<dbReference type="InterPro" id="IPR004323">
    <property type="entry name" value="Ion_tolerance_CutA"/>
</dbReference>
<dbReference type="VEuPathDB" id="VectorBase:ASTE005419"/>
<dbReference type="EnsemblMetazoa" id="ASTEI01148-RA">
    <property type="protein sequence ID" value="ASTEI01148-PA"/>
    <property type="gene ID" value="ASTEI01148"/>
</dbReference>
<dbReference type="Pfam" id="PF03091">
    <property type="entry name" value="CutA1"/>
    <property type="match status" value="1"/>
</dbReference>
<name>A0A182XY62_ANOST</name>
<dbReference type="GO" id="GO:0010038">
    <property type="term" value="P:response to metal ion"/>
    <property type="evidence" value="ECO:0007669"/>
    <property type="project" value="InterPro"/>
</dbReference>
<dbReference type="AlphaFoldDB" id="A0A182XY62"/>
<dbReference type="InterPro" id="IPR011322">
    <property type="entry name" value="N-reg_PII-like_a/b"/>
</dbReference>
<proteinExistence type="inferred from homology"/>
<dbReference type="Gene3D" id="3.30.70.120">
    <property type="match status" value="1"/>
</dbReference>
<dbReference type="GO" id="GO:0005507">
    <property type="term" value="F:copper ion binding"/>
    <property type="evidence" value="ECO:0007669"/>
    <property type="project" value="TreeGrafter"/>
</dbReference>
<dbReference type="PANTHER" id="PTHR23419">
    <property type="entry name" value="DIVALENT CATION TOLERANCE CUTA-RELATED"/>
    <property type="match status" value="1"/>
</dbReference>
<dbReference type="VEuPathDB" id="VectorBase:ASTEI20_041913"/>
<sequence>MAGLVEGGTLIGVCVLLLLLLLVTVPTGDDKTIFPTPRSLMIRSLSFVPSIIRSSSVVPNKIVRMASSEASTAPAPGEYSVAFVTVPDNTVAVNVARQLVEKSLVACVNIIPGLTSIYAWEGKINEDPEVLLMIKTRTSRVEDLIRHVREVHPYSVAEVIAMPIAQGNAPYLDWIGKTVGPRGGRGGGTA</sequence>
<organism evidence="2 3">
    <name type="scientific">Anopheles stephensi</name>
    <name type="common">Indo-Pakistan malaria mosquito</name>
    <dbReference type="NCBI Taxonomy" id="30069"/>
    <lineage>
        <taxon>Eukaryota</taxon>
        <taxon>Metazoa</taxon>
        <taxon>Ecdysozoa</taxon>
        <taxon>Arthropoda</taxon>
        <taxon>Hexapoda</taxon>
        <taxon>Insecta</taxon>
        <taxon>Pterygota</taxon>
        <taxon>Neoptera</taxon>
        <taxon>Endopterygota</taxon>
        <taxon>Diptera</taxon>
        <taxon>Nematocera</taxon>
        <taxon>Culicoidea</taxon>
        <taxon>Culicidae</taxon>
        <taxon>Anophelinae</taxon>
        <taxon>Anopheles</taxon>
    </lineage>
</organism>
<dbReference type="OMA" id="HWVIAPL"/>
<dbReference type="PANTHER" id="PTHR23419:SF8">
    <property type="entry name" value="FI09726P"/>
    <property type="match status" value="1"/>
</dbReference>
<reference evidence="3" key="1">
    <citation type="journal article" date="2014" name="Genome Biol.">
        <title>Genome analysis of a major urban malaria vector mosquito, Anopheles stephensi.</title>
        <authorList>
            <person name="Jiang X."/>
            <person name="Peery A."/>
            <person name="Hall A.B."/>
            <person name="Sharma A."/>
            <person name="Chen X.G."/>
            <person name="Waterhouse R.M."/>
            <person name="Komissarov A."/>
            <person name="Riehle M.M."/>
            <person name="Shouche Y."/>
            <person name="Sharakhova M.V."/>
            <person name="Lawson D."/>
            <person name="Pakpour N."/>
            <person name="Arensburger P."/>
            <person name="Davidson V.L."/>
            <person name="Eiglmeier K."/>
            <person name="Emrich S."/>
            <person name="George P."/>
            <person name="Kennedy R.C."/>
            <person name="Mane S.P."/>
            <person name="Maslen G."/>
            <person name="Oringanje C."/>
            <person name="Qi Y."/>
            <person name="Settlage R."/>
            <person name="Tojo M."/>
            <person name="Tubio J.M."/>
            <person name="Unger M.F."/>
            <person name="Wang B."/>
            <person name="Vernick K.D."/>
            <person name="Ribeiro J.M."/>
            <person name="James A.A."/>
            <person name="Michel K."/>
            <person name="Riehle M.A."/>
            <person name="Luckhart S."/>
            <person name="Sharakhov I.V."/>
            <person name="Tu Z."/>
        </authorList>
    </citation>
    <scope>NUCLEOTIDE SEQUENCE [LARGE SCALE GENOMIC DNA]</scope>
    <source>
        <strain evidence="3">Indian</strain>
    </source>
</reference>
<evidence type="ECO:0000256" key="1">
    <source>
        <dbReference type="ARBA" id="ARBA00010169"/>
    </source>
</evidence>
<dbReference type="InterPro" id="IPR015867">
    <property type="entry name" value="N-reg_PII/ATP_PRibTrfase_C"/>
</dbReference>
<keyword evidence="3" id="KW-1185">Reference proteome</keyword>
<reference evidence="2" key="2">
    <citation type="submission" date="2020-05" db="UniProtKB">
        <authorList>
            <consortium name="EnsemblMetazoa"/>
        </authorList>
    </citation>
    <scope>IDENTIFICATION</scope>
    <source>
        <strain evidence="2">Indian</strain>
    </source>
</reference>
<dbReference type="VEuPathDB" id="VectorBase:ASTEI01148"/>
<comment type="similarity">
    <text evidence="1">Belongs to the CutA family.</text>
</comment>
<evidence type="ECO:0000313" key="3">
    <source>
        <dbReference type="Proteomes" id="UP000076408"/>
    </source>
</evidence>
<accession>A0A182XY62</accession>